<dbReference type="PANTHER" id="PTHR15459">
    <property type="entry name" value="POLYAMINE-MODULATED FACTOR 1"/>
    <property type="match status" value="1"/>
</dbReference>
<evidence type="ECO:0000313" key="12">
    <source>
        <dbReference type="Proteomes" id="UP001623330"/>
    </source>
</evidence>
<evidence type="ECO:0000256" key="6">
    <source>
        <dbReference type="ARBA" id="ARBA00023242"/>
    </source>
</evidence>
<dbReference type="Pfam" id="PF03980">
    <property type="entry name" value="Nnf1"/>
    <property type="match status" value="1"/>
</dbReference>
<keyword evidence="12" id="KW-1185">Reference proteome</keyword>
<keyword evidence="2 9" id="KW-0158">Chromosome</keyword>
<evidence type="ECO:0000256" key="3">
    <source>
        <dbReference type="ARBA" id="ARBA00022618"/>
    </source>
</evidence>
<evidence type="ECO:0000256" key="2">
    <source>
        <dbReference type="ARBA" id="ARBA00022454"/>
    </source>
</evidence>
<keyword evidence="10" id="KW-0175">Coiled coil</keyword>
<evidence type="ECO:0000313" key="11">
    <source>
        <dbReference type="EMBL" id="KAL3230218.1"/>
    </source>
</evidence>
<evidence type="ECO:0000256" key="7">
    <source>
        <dbReference type="ARBA" id="ARBA00023306"/>
    </source>
</evidence>
<protein>
    <recommendedName>
        <fullName evidence="9">Kinetochore-associated protein</fullName>
    </recommendedName>
</protein>
<evidence type="ECO:0000256" key="5">
    <source>
        <dbReference type="ARBA" id="ARBA00022838"/>
    </source>
</evidence>
<dbReference type="EMBL" id="JBEVYD010000010">
    <property type="protein sequence ID" value="KAL3230218.1"/>
    <property type="molecule type" value="Genomic_DNA"/>
</dbReference>
<sequence length="210" mass="24627">METRVRYKRLQQVFERALEQTVARLEKRERISACFPQYASTVEGISHLENCQRQLVEFWVRYCRKEFTEILQERHVEEKLDELDDLVVIAQRKLEDRKREVLLTKTRSKVPIESQKSLEELTSQELLDAHLLAAKKQSVKELDTRIDKVKKLNEGLIAQIKTLEEQIEMEQATIDKILDENLGTKGVSNHDETLVQGLQDMVLELKENVI</sequence>
<proteinExistence type="predicted"/>
<keyword evidence="4 9" id="KW-0498">Mitosis</keyword>
<evidence type="ECO:0000256" key="4">
    <source>
        <dbReference type="ARBA" id="ARBA00022776"/>
    </source>
</evidence>
<comment type="subcellular location">
    <subcellularLocation>
        <location evidence="1 9">Chromosome</location>
        <location evidence="1 9">Centromere</location>
        <location evidence="1 9">Kinetochore</location>
    </subcellularLocation>
    <subcellularLocation>
        <location evidence="9">Nucleus</location>
    </subcellularLocation>
    <text evidence="9">Associated with the kinetochore.</text>
</comment>
<dbReference type="PANTHER" id="PTHR15459:SF3">
    <property type="entry name" value="POLYAMINE-MODULATED FACTOR 1"/>
    <property type="match status" value="1"/>
</dbReference>
<dbReference type="InterPro" id="IPR007128">
    <property type="entry name" value="PMF1/Nnf1"/>
</dbReference>
<dbReference type="PIRSF" id="PIRSF027153">
    <property type="entry name" value="Nnf1p"/>
    <property type="match status" value="1"/>
</dbReference>
<evidence type="ECO:0000256" key="10">
    <source>
        <dbReference type="SAM" id="Coils"/>
    </source>
</evidence>
<reference evidence="11 12" key="1">
    <citation type="submission" date="2024-05" db="EMBL/GenBank/DDBJ databases">
        <title>Long read based assembly of the Candida bracarensis genome reveals expanded adhesin content.</title>
        <authorList>
            <person name="Marcet-Houben M."/>
            <person name="Ksiezopolska E."/>
            <person name="Gabaldon T."/>
        </authorList>
    </citation>
    <scope>NUCLEOTIDE SEQUENCE [LARGE SCALE GENOMIC DNA]</scope>
    <source>
        <strain evidence="11 12">CBM6</strain>
    </source>
</reference>
<comment type="caution">
    <text evidence="11">The sequence shown here is derived from an EMBL/GenBank/DDBJ whole genome shotgun (WGS) entry which is preliminary data.</text>
</comment>
<gene>
    <name evidence="11" type="ORF">RNJ44_01581</name>
</gene>
<evidence type="ECO:0000256" key="8">
    <source>
        <dbReference type="ARBA" id="ARBA00023328"/>
    </source>
</evidence>
<keyword evidence="8 9" id="KW-0137">Centromere</keyword>
<keyword evidence="3 9" id="KW-0132">Cell division</keyword>
<name>A0ABR4NQ75_9SACH</name>
<feature type="coiled-coil region" evidence="10">
    <location>
        <begin position="132"/>
        <end position="180"/>
    </location>
</feature>
<accession>A0ABR4NQ75</accession>
<keyword evidence="5 9" id="KW-0995">Kinetochore</keyword>
<dbReference type="InterPro" id="IPR016851">
    <property type="entry name" value="Nnf1"/>
</dbReference>
<keyword evidence="6 9" id="KW-0539">Nucleus</keyword>
<evidence type="ECO:0000256" key="1">
    <source>
        <dbReference type="ARBA" id="ARBA00004629"/>
    </source>
</evidence>
<dbReference type="Proteomes" id="UP001623330">
    <property type="component" value="Unassembled WGS sequence"/>
</dbReference>
<keyword evidence="7 9" id="KW-0131">Cell cycle</keyword>
<evidence type="ECO:0000256" key="9">
    <source>
        <dbReference type="PIRNR" id="PIRNR027153"/>
    </source>
</evidence>
<organism evidence="11 12">
    <name type="scientific">Nakaseomyces bracarensis</name>
    <dbReference type="NCBI Taxonomy" id="273131"/>
    <lineage>
        <taxon>Eukaryota</taxon>
        <taxon>Fungi</taxon>
        <taxon>Dikarya</taxon>
        <taxon>Ascomycota</taxon>
        <taxon>Saccharomycotina</taxon>
        <taxon>Saccharomycetes</taxon>
        <taxon>Saccharomycetales</taxon>
        <taxon>Saccharomycetaceae</taxon>
        <taxon>Nakaseomyces</taxon>
    </lineage>
</organism>